<dbReference type="SUPFAM" id="SSF54236">
    <property type="entry name" value="Ubiquitin-like"/>
    <property type="match status" value="1"/>
</dbReference>
<proteinExistence type="predicted"/>
<dbReference type="SUPFAM" id="SSF143503">
    <property type="entry name" value="PUG domain-like"/>
    <property type="match status" value="1"/>
</dbReference>
<dbReference type="PANTHER" id="PTHR23153">
    <property type="entry name" value="UBX-RELATED"/>
    <property type="match status" value="1"/>
</dbReference>
<dbReference type="Gene3D" id="3.10.20.90">
    <property type="entry name" value="Phosphatidylinositol 3-kinase Catalytic Subunit, Chain A, domain 1"/>
    <property type="match status" value="1"/>
</dbReference>
<feature type="region of interest" description="Disordered" evidence="1">
    <location>
        <begin position="20"/>
        <end position="83"/>
    </location>
</feature>
<name>N6U969_DENPD</name>
<feature type="compositionally biased region" description="Low complexity" evidence="1">
    <location>
        <begin position="34"/>
        <end position="43"/>
    </location>
</feature>
<evidence type="ECO:0000256" key="1">
    <source>
        <dbReference type="SAM" id="MobiDB-lite"/>
    </source>
</evidence>
<organism evidence="2">
    <name type="scientific">Dendroctonus ponderosae</name>
    <name type="common">Mountain pine beetle</name>
    <dbReference type="NCBI Taxonomy" id="77166"/>
    <lineage>
        <taxon>Eukaryota</taxon>
        <taxon>Metazoa</taxon>
        <taxon>Ecdysozoa</taxon>
        <taxon>Arthropoda</taxon>
        <taxon>Hexapoda</taxon>
        <taxon>Insecta</taxon>
        <taxon>Pterygota</taxon>
        <taxon>Neoptera</taxon>
        <taxon>Endopterygota</taxon>
        <taxon>Coleoptera</taxon>
        <taxon>Polyphaga</taxon>
        <taxon>Cucujiformia</taxon>
        <taxon>Curculionidae</taxon>
        <taxon>Scolytinae</taxon>
        <taxon>Dendroctonus</taxon>
    </lineage>
</organism>
<feature type="non-terminal residue" evidence="2">
    <location>
        <position position="1"/>
    </location>
</feature>
<dbReference type="SMART" id="SM00580">
    <property type="entry name" value="PUG"/>
    <property type="match status" value="1"/>
</dbReference>
<evidence type="ECO:0000313" key="2">
    <source>
        <dbReference type="EMBL" id="ENN78245.1"/>
    </source>
</evidence>
<accession>N6U969</accession>
<dbReference type="SMART" id="SM00166">
    <property type="entry name" value="UBX"/>
    <property type="match status" value="1"/>
</dbReference>
<dbReference type="Pfam" id="PF09409">
    <property type="entry name" value="PUB"/>
    <property type="match status" value="1"/>
</dbReference>
<dbReference type="InterPro" id="IPR029071">
    <property type="entry name" value="Ubiquitin-like_domsf"/>
</dbReference>
<dbReference type="OMA" id="VFFRCPM"/>
<dbReference type="InterPro" id="IPR001012">
    <property type="entry name" value="UBX_dom"/>
</dbReference>
<gene>
    <name evidence="2" type="ORF">YQE_05396</name>
</gene>
<dbReference type="InterPro" id="IPR042774">
    <property type="entry name" value="UBXN6_PUB"/>
</dbReference>
<dbReference type="Pfam" id="PF00789">
    <property type="entry name" value="UBX"/>
    <property type="match status" value="1"/>
</dbReference>
<dbReference type="AlphaFoldDB" id="N6U969"/>
<feature type="compositionally biased region" description="Polar residues" evidence="1">
    <location>
        <begin position="54"/>
        <end position="65"/>
    </location>
</feature>
<dbReference type="InterPro" id="IPR036339">
    <property type="entry name" value="PUB-like_dom_sf"/>
</dbReference>
<dbReference type="CDD" id="cd16119">
    <property type="entry name" value="UBX_UBXN6"/>
    <property type="match status" value="1"/>
</dbReference>
<dbReference type="GO" id="GO:0005737">
    <property type="term" value="C:cytoplasm"/>
    <property type="evidence" value="ECO:0007669"/>
    <property type="project" value="TreeGrafter"/>
</dbReference>
<dbReference type="OrthoDB" id="49605at2759"/>
<dbReference type="CDD" id="cd10460">
    <property type="entry name" value="PUB_UBXD1"/>
    <property type="match status" value="1"/>
</dbReference>
<dbReference type="EMBL" id="KB740923">
    <property type="protein sequence ID" value="ENN78245.1"/>
    <property type="molecule type" value="Genomic_DNA"/>
</dbReference>
<reference evidence="2" key="1">
    <citation type="journal article" date="2013" name="Genome Biol.">
        <title>Draft genome of the mountain pine beetle, Dendroctonus ponderosae Hopkins, a major forest pest.</title>
        <authorList>
            <person name="Keeling C.I."/>
            <person name="Yuen M.M."/>
            <person name="Liao N.Y."/>
            <person name="Docking T.R."/>
            <person name="Chan S.K."/>
            <person name="Taylor G.A."/>
            <person name="Palmquist D.L."/>
            <person name="Jackman S.D."/>
            <person name="Nguyen A."/>
            <person name="Li M."/>
            <person name="Henderson H."/>
            <person name="Janes J.K."/>
            <person name="Zhao Y."/>
            <person name="Pandoh P."/>
            <person name="Moore R."/>
            <person name="Sperling F.A."/>
            <person name="Huber D.P."/>
            <person name="Birol I."/>
            <person name="Jones S.J."/>
            <person name="Bohlmann J."/>
        </authorList>
    </citation>
    <scope>NUCLEOTIDE SEQUENCE</scope>
</reference>
<dbReference type="HOGENOM" id="CLU_033280_0_0_1"/>
<dbReference type="PANTHER" id="PTHR23153:SF38">
    <property type="entry name" value="UBX DOMAIN-CONTAINING PROTEIN 6"/>
    <property type="match status" value="1"/>
</dbReference>
<sequence length="373" mass="42382">MSEKIADKVKNFFQKAKADAKFKKAGPGRKLTESPSSSTSAVSSRKKGEYVPPQRSTPSDVTRQSAAAALARMSDPERGTNTKISLSTLQDVVRREFDSRNTDATEVQDCVNILCRYIDNIIGNPSETKFHRIRCSNAAFADKVVPVLGATEFLHAAGFRQQKLEHNGAEEDFLVWSQENVEGIDTLEILRDALKSENRIELELDRNTQVLTPAQAAVNLDLPKEFYAISAEEIKREQQTRSEVAEKQLQLRTKAMREKEELREIRKYKFSLIRIRFPDGVYLQGTFSIYEKLGDVFDFVRENLEFDGLPFLLNLPTGQKFAEKDLDVTLVDLRLVPATILIFQWDPKFEEEIKASGNVTYLKPEVVLLMQQL</sequence>
<dbReference type="PROSITE" id="PS50033">
    <property type="entry name" value="UBX"/>
    <property type="match status" value="1"/>
</dbReference>
<dbReference type="Gene3D" id="1.20.58.2190">
    <property type="match status" value="1"/>
</dbReference>
<protein>
    <submittedName>
        <fullName evidence="2">Uncharacterized protein</fullName>
    </submittedName>
</protein>
<dbReference type="InterPro" id="IPR018997">
    <property type="entry name" value="PUB_domain"/>
</dbReference>